<dbReference type="OrthoDB" id="10283866at2759"/>
<dbReference type="AlphaFoldDB" id="A0A9N9Q019"/>
<feature type="signal peptide" evidence="1">
    <location>
        <begin position="1"/>
        <end position="21"/>
    </location>
</feature>
<evidence type="ECO:0000313" key="2">
    <source>
        <dbReference type="EMBL" id="CAG8981013.1"/>
    </source>
</evidence>
<keyword evidence="1" id="KW-0732">Signal</keyword>
<gene>
    <name evidence="2" type="ORF">HYALB_00011848</name>
</gene>
<keyword evidence="3" id="KW-1185">Reference proteome</keyword>
<name>A0A9N9Q019_9HELO</name>
<dbReference type="Proteomes" id="UP000701801">
    <property type="component" value="Unassembled WGS sequence"/>
</dbReference>
<proteinExistence type="predicted"/>
<evidence type="ECO:0000256" key="1">
    <source>
        <dbReference type="SAM" id="SignalP"/>
    </source>
</evidence>
<feature type="chain" id="PRO_5040392507" evidence="1">
    <location>
        <begin position="22"/>
        <end position="166"/>
    </location>
</feature>
<organism evidence="2 3">
    <name type="scientific">Hymenoscyphus albidus</name>
    <dbReference type="NCBI Taxonomy" id="595503"/>
    <lineage>
        <taxon>Eukaryota</taxon>
        <taxon>Fungi</taxon>
        <taxon>Dikarya</taxon>
        <taxon>Ascomycota</taxon>
        <taxon>Pezizomycotina</taxon>
        <taxon>Leotiomycetes</taxon>
        <taxon>Helotiales</taxon>
        <taxon>Helotiaceae</taxon>
        <taxon>Hymenoscyphus</taxon>
    </lineage>
</organism>
<dbReference type="EMBL" id="CAJVRM010000438">
    <property type="protein sequence ID" value="CAG8981013.1"/>
    <property type="molecule type" value="Genomic_DNA"/>
</dbReference>
<sequence>MHLNFLHLATLFSAPALKTRATPPLGPQYQWPLENWFGQLSYNYPASNVAGYAFNITGDEITGDLRIPGFHARCERIVPMVPMDGTVIEPCTIFDIERYPTGIKRSIVSTLRPGKDATNGDATLWISYRFTELGTQGRVYNYSSFSGVKWPGVANRTVDTTEFFME</sequence>
<accession>A0A9N9Q019</accession>
<reference evidence="2" key="1">
    <citation type="submission" date="2021-07" db="EMBL/GenBank/DDBJ databases">
        <authorList>
            <person name="Durling M."/>
        </authorList>
    </citation>
    <scope>NUCLEOTIDE SEQUENCE</scope>
</reference>
<comment type="caution">
    <text evidence="2">The sequence shown here is derived from an EMBL/GenBank/DDBJ whole genome shotgun (WGS) entry which is preliminary data.</text>
</comment>
<protein>
    <submittedName>
        <fullName evidence="2">Uncharacterized protein</fullName>
    </submittedName>
</protein>
<evidence type="ECO:0000313" key="3">
    <source>
        <dbReference type="Proteomes" id="UP000701801"/>
    </source>
</evidence>